<dbReference type="EMBL" id="UZAG01017989">
    <property type="protein sequence ID" value="VDO37610.1"/>
    <property type="molecule type" value="Genomic_DNA"/>
</dbReference>
<keyword evidence="2" id="KW-1185">Reference proteome</keyword>
<accession>A0A3P7UR31</accession>
<name>A0A3P7UR31_9BILA</name>
<reference evidence="1 2" key="1">
    <citation type="submission" date="2018-11" db="EMBL/GenBank/DDBJ databases">
        <authorList>
            <consortium name="Pathogen Informatics"/>
        </authorList>
    </citation>
    <scope>NUCLEOTIDE SEQUENCE [LARGE SCALE GENOMIC DNA]</scope>
</reference>
<gene>
    <name evidence="1" type="ORF">BTMF_LOCUS11023</name>
</gene>
<dbReference type="AlphaFoldDB" id="A0A3P7UR31"/>
<protein>
    <submittedName>
        <fullName evidence="1">Uncharacterized protein</fullName>
    </submittedName>
</protein>
<evidence type="ECO:0000313" key="1">
    <source>
        <dbReference type="EMBL" id="VDO37610.1"/>
    </source>
</evidence>
<organism evidence="1 2">
    <name type="scientific">Brugia timori</name>
    <dbReference type="NCBI Taxonomy" id="42155"/>
    <lineage>
        <taxon>Eukaryota</taxon>
        <taxon>Metazoa</taxon>
        <taxon>Ecdysozoa</taxon>
        <taxon>Nematoda</taxon>
        <taxon>Chromadorea</taxon>
        <taxon>Rhabditida</taxon>
        <taxon>Spirurina</taxon>
        <taxon>Spiruromorpha</taxon>
        <taxon>Filarioidea</taxon>
        <taxon>Onchocercidae</taxon>
        <taxon>Brugia</taxon>
    </lineage>
</organism>
<proteinExistence type="predicted"/>
<dbReference type="Proteomes" id="UP000280834">
    <property type="component" value="Unassembled WGS sequence"/>
</dbReference>
<evidence type="ECO:0000313" key="2">
    <source>
        <dbReference type="Proteomes" id="UP000280834"/>
    </source>
</evidence>
<sequence>MLNFSTYQYLSISNVKIINRRPQKFVFYLHFF</sequence>